<dbReference type="AlphaFoldDB" id="A0A1X4G7H7"/>
<organism evidence="2 3">
    <name type="scientific">Cylindrospermopsis raciborskii CENA303</name>
    <dbReference type="NCBI Taxonomy" id="1170769"/>
    <lineage>
        <taxon>Bacteria</taxon>
        <taxon>Bacillati</taxon>
        <taxon>Cyanobacteriota</taxon>
        <taxon>Cyanophyceae</taxon>
        <taxon>Nostocales</taxon>
        <taxon>Aphanizomenonaceae</taxon>
        <taxon>Cylindrospermopsis</taxon>
    </lineage>
</organism>
<protein>
    <submittedName>
        <fullName evidence="2">Uncharacterized protein</fullName>
    </submittedName>
</protein>
<keyword evidence="1" id="KW-0812">Transmembrane</keyword>
<sequence>MEHLVLYLSIPPNPFKKQGFFILQNCDRRNLFIINQKQGMNPKKLTQLITIGILVTFITIFHPFIAIALTSKKIGAIATENDLIRNKNNRFTLLPSSSLLRFLPNVL</sequence>
<keyword evidence="1" id="KW-0472">Membrane</keyword>
<name>A0A1X4G7H7_9CYAN</name>
<proteinExistence type="predicted"/>
<feature type="transmembrane region" description="Helical" evidence="1">
    <location>
        <begin position="48"/>
        <end position="69"/>
    </location>
</feature>
<reference evidence="3" key="1">
    <citation type="submission" date="2017-04" db="EMBL/GenBank/DDBJ databases">
        <authorList>
            <person name="Abreu V.A."/>
            <person name="Popin R.V."/>
            <person name="Rigonato J."/>
            <person name="Andreote A.P."/>
            <person name="Schaker P.C."/>
            <person name="Hoff-Risseti C."/>
            <person name="Alvarenga D.O."/>
            <person name="Varani A.M."/>
            <person name="Fiore M.F."/>
        </authorList>
    </citation>
    <scope>NUCLEOTIDE SEQUENCE [LARGE SCALE GENOMIC DNA]</scope>
    <source>
        <strain evidence="3">CENA303</strain>
    </source>
</reference>
<dbReference type="RefSeq" id="WP_085728210.1">
    <property type="nucleotide sequence ID" value="NZ_NBYN01000042.1"/>
</dbReference>
<evidence type="ECO:0000256" key="1">
    <source>
        <dbReference type="SAM" id="Phobius"/>
    </source>
</evidence>
<evidence type="ECO:0000313" key="3">
    <source>
        <dbReference type="Proteomes" id="UP000192997"/>
    </source>
</evidence>
<evidence type="ECO:0000313" key="2">
    <source>
        <dbReference type="EMBL" id="OSO90959.1"/>
    </source>
</evidence>
<dbReference type="EMBL" id="NBYN01000042">
    <property type="protein sequence ID" value="OSO90959.1"/>
    <property type="molecule type" value="Genomic_DNA"/>
</dbReference>
<accession>A0A1X4G7H7</accession>
<comment type="caution">
    <text evidence="2">The sequence shown here is derived from an EMBL/GenBank/DDBJ whole genome shotgun (WGS) entry which is preliminary data.</text>
</comment>
<keyword evidence="1" id="KW-1133">Transmembrane helix</keyword>
<dbReference type="Proteomes" id="UP000192997">
    <property type="component" value="Unassembled WGS sequence"/>
</dbReference>
<gene>
    <name evidence="2" type="ORF">B7O87_09190</name>
</gene>